<dbReference type="PROSITE" id="PS51767">
    <property type="entry name" value="PEPTIDASE_A1"/>
    <property type="match status" value="1"/>
</dbReference>
<dbReference type="GO" id="GO:0004190">
    <property type="term" value="F:aspartic-type endopeptidase activity"/>
    <property type="evidence" value="ECO:0007669"/>
    <property type="project" value="InterPro"/>
</dbReference>
<name>A0A5D2TY41_GOSMU</name>
<gene>
    <name evidence="4" type="ORF">E1A91_D08G208200v1</name>
</gene>
<accession>A0A5D2TY41</accession>
<reference evidence="4 5" key="1">
    <citation type="submission" date="2019-07" db="EMBL/GenBank/DDBJ databases">
        <title>WGS assembly of Gossypium mustelinum.</title>
        <authorList>
            <person name="Chen Z.J."/>
            <person name="Sreedasyam A."/>
            <person name="Ando A."/>
            <person name="Song Q."/>
            <person name="De L."/>
            <person name="Hulse-Kemp A."/>
            <person name="Ding M."/>
            <person name="Ye W."/>
            <person name="Kirkbride R."/>
            <person name="Jenkins J."/>
            <person name="Plott C."/>
            <person name="Lovell J."/>
            <person name="Lin Y.-M."/>
            <person name="Vaughn R."/>
            <person name="Liu B."/>
            <person name="Li W."/>
            <person name="Simpson S."/>
            <person name="Scheffler B."/>
            <person name="Saski C."/>
            <person name="Grover C."/>
            <person name="Hu G."/>
            <person name="Conover J."/>
            <person name="Carlson J."/>
            <person name="Shu S."/>
            <person name="Boston L."/>
            <person name="Williams M."/>
            <person name="Peterson D."/>
            <person name="Mcgee K."/>
            <person name="Jones D."/>
            <person name="Wendel J."/>
            <person name="Stelly D."/>
            <person name="Grimwood J."/>
            <person name="Schmutz J."/>
        </authorList>
    </citation>
    <scope>NUCLEOTIDE SEQUENCE [LARGE SCALE GENOMIC DNA]</scope>
    <source>
        <strain evidence="4">1408120.09</strain>
    </source>
</reference>
<keyword evidence="2" id="KW-0378">Hydrolase</keyword>
<organism evidence="4 5">
    <name type="scientific">Gossypium mustelinum</name>
    <name type="common">Cotton</name>
    <name type="synonym">Gossypium caicoense</name>
    <dbReference type="NCBI Taxonomy" id="34275"/>
    <lineage>
        <taxon>Eukaryota</taxon>
        <taxon>Viridiplantae</taxon>
        <taxon>Streptophyta</taxon>
        <taxon>Embryophyta</taxon>
        <taxon>Tracheophyta</taxon>
        <taxon>Spermatophyta</taxon>
        <taxon>Magnoliopsida</taxon>
        <taxon>eudicotyledons</taxon>
        <taxon>Gunneridae</taxon>
        <taxon>Pentapetalae</taxon>
        <taxon>rosids</taxon>
        <taxon>malvids</taxon>
        <taxon>Malvales</taxon>
        <taxon>Malvaceae</taxon>
        <taxon>Malvoideae</taxon>
        <taxon>Gossypium</taxon>
    </lineage>
</organism>
<dbReference type="Proteomes" id="UP000323597">
    <property type="component" value="Chromosome D08"/>
</dbReference>
<protein>
    <recommendedName>
        <fullName evidence="3">Peptidase A1 domain-containing protein</fullName>
    </recommendedName>
</protein>
<dbReference type="InterPro" id="IPR021109">
    <property type="entry name" value="Peptidase_aspartic_dom_sf"/>
</dbReference>
<evidence type="ECO:0000256" key="1">
    <source>
        <dbReference type="ARBA" id="ARBA00022670"/>
    </source>
</evidence>
<keyword evidence="1" id="KW-0645">Protease</keyword>
<evidence type="ECO:0000259" key="3">
    <source>
        <dbReference type="PROSITE" id="PS51767"/>
    </source>
</evidence>
<dbReference type="EMBL" id="CM017656">
    <property type="protein sequence ID" value="TYI70251.1"/>
    <property type="molecule type" value="Genomic_DNA"/>
</dbReference>
<dbReference type="PANTHER" id="PTHR47967">
    <property type="entry name" value="OS07G0603500 PROTEIN-RELATED"/>
    <property type="match status" value="1"/>
</dbReference>
<evidence type="ECO:0000256" key="2">
    <source>
        <dbReference type="ARBA" id="ARBA00022801"/>
    </source>
</evidence>
<keyword evidence="5" id="KW-1185">Reference proteome</keyword>
<dbReference type="InterPro" id="IPR051708">
    <property type="entry name" value="Plant_Aspart_Prot_A1"/>
</dbReference>
<dbReference type="GO" id="GO:0005576">
    <property type="term" value="C:extracellular region"/>
    <property type="evidence" value="ECO:0007669"/>
    <property type="project" value="TreeGrafter"/>
</dbReference>
<feature type="domain" description="Peptidase A1" evidence="3">
    <location>
        <begin position="1"/>
        <end position="179"/>
    </location>
</feature>
<dbReference type="InterPro" id="IPR032799">
    <property type="entry name" value="TAXi_C"/>
</dbReference>
<evidence type="ECO:0000313" key="4">
    <source>
        <dbReference type="EMBL" id="TYI70251.1"/>
    </source>
</evidence>
<dbReference type="GO" id="GO:0006508">
    <property type="term" value="P:proteolysis"/>
    <property type="evidence" value="ECO:0007669"/>
    <property type="project" value="UniProtKB-KW"/>
</dbReference>
<proteinExistence type="predicted"/>
<dbReference type="Pfam" id="PF14541">
    <property type="entry name" value="TAXi_C"/>
    <property type="match status" value="1"/>
</dbReference>
<evidence type="ECO:0000313" key="5">
    <source>
        <dbReference type="Proteomes" id="UP000323597"/>
    </source>
</evidence>
<dbReference type="InterPro" id="IPR001969">
    <property type="entry name" value="Aspartic_peptidase_AS"/>
</dbReference>
<dbReference type="InterPro" id="IPR033121">
    <property type="entry name" value="PEPTIDASE_A1"/>
</dbReference>
<dbReference type="AlphaFoldDB" id="A0A5D2TY41"/>
<dbReference type="PANTHER" id="PTHR47967:SF26">
    <property type="entry name" value="PEPTIDASE A1 DOMAIN-CONTAINING PROTEIN"/>
    <property type="match status" value="1"/>
</dbReference>
<dbReference type="PROSITE" id="PS00141">
    <property type="entry name" value="ASP_PROTEASE"/>
    <property type="match status" value="1"/>
</dbReference>
<dbReference type="Gene3D" id="2.40.70.10">
    <property type="entry name" value="Acid Proteases"/>
    <property type="match status" value="1"/>
</dbReference>
<dbReference type="SUPFAM" id="SSF50630">
    <property type="entry name" value="Acid proteases"/>
    <property type="match status" value="1"/>
</dbReference>
<sequence length="192" mass="21387">MLHNPKHPYFYSAGLEGISVGKRNIPAPENLKKVDRRGSGGMVVDSGTTFTMLPSNLYDSVVNEFDHRVGRFNERASAVEETTGLGPCYYYDKVAKVPVISLHFVGNGSRVVLPRRNYFYEFLDDGDGIGKKRNVGCLMLMNGGDEEELSGGPGATLGNYQQQGFEVVYDLEKRKIGFARRKCSSLWDSFKN</sequence>